<dbReference type="AlphaFoldDB" id="A0A6C0BT40"/>
<name>A0A6C0BT40_9ZZZZ</name>
<proteinExistence type="predicted"/>
<reference evidence="1" key="1">
    <citation type="journal article" date="2020" name="Nature">
        <title>Giant virus diversity and host interactions through global metagenomics.</title>
        <authorList>
            <person name="Schulz F."/>
            <person name="Roux S."/>
            <person name="Paez-Espino D."/>
            <person name="Jungbluth S."/>
            <person name="Walsh D.A."/>
            <person name="Denef V.J."/>
            <person name="McMahon K.D."/>
            <person name="Konstantinidis K.T."/>
            <person name="Eloe-Fadrosh E.A."/>
            <person name="Kyrpides N.C."/>
            <person name="Woyke T."/>
        </authorList>
    </citation>
    <scope>NUCLEOTIDE SEQUENCE</scope>
    <source>
        <strain evidence="1">GVMAG-M-3300018416-45</strain>
    </source>
</reference>
<accession>A0A6C0BT40</accession>
<organism evidence="1">
    <name type="scientific">viral metagenome</name>
    <dbReference type="NCBI Taxonomy" id="1070528"/>
    <lineage>
        <taxon>unclassified sequences</taxon>
        <taxon>metagenomes</taxon>
        <taxon>organismal metagenomes</taxon>
    </lineage>
</organism>
<sequence length="149" mass="17845">MDKEDITDIETINDMVNDGYISHSIINTDFEKIKKIKNNVLKNMLYIEDNDYIEYLEEKLDRYRFIDGMDELTYGSYIRWINFDDPYHKLKIGGFICDISITYKGVIIKCRNRTRNMFQINLSKCVIFQMISEQEHIVLSTLQHIINKR</sequence>
<protein>
    <submittedName>
        <fullName evidence="1">Uncharacterized protein</fullName>
    </submittedName>
</protein>
<dbReference type="EMBL" id="MN739226">
    <property type="protein sequence ID" value="QHS94578.1"/>
    <property type="molecule type" value="Genomic_DNA"/>
</dbReference>
<evidence type="ECO:0000313" key="1">
    <source>
        <dbReference type="EMBL" id="QHS94578.1"/>
    </source>
</evidence>